<feature type="region of interest" description="Disordered" evidence="9">
    <location>
        <begin position="1"/>
        <end position="77"/>
    </location>
</feature>
<evidence type="ECO:0000256" key="9">
    <source>
        <dbReference type="SAM" id="MobiDB-lite"/>
    </source>
</evidence>
<keyword evidence="6" id="KW-0269">Exonuclease</keyword>
<feature type="coiled-coil region" evidence="8">
    <location>
        <begin position="224"/>
        <end position="270"/>
    </location>
</feature>
<dbReference type="SUPFAM" id="SSF53098">
    <property type="entry name" value="Ribonuclease H-like"/>
    <property type="match status" value="1"/>
</dbReference>
<dbReference type="InterPro" id="IPR013520">
    <property type="entry name" value="Ribonucl_H"/>
</dbReference>
<dbReference type="GO" id="GO:0005634">
    <property type="term" value="C:nucleus"/>
    <property type="evidence" value="ECO:0007669"/>
    <property type="project" value="UniProtKB-SubCell"/>
</dbReference>
<keyword evidence="7" id="KW-0539">Nucleus</keyword>
<proteinExistence type="inferred from homology"/>
<evidence type="ECO:0000256" key="8">
    <source>
        <dbReference type="SAM" id="Coils"/>
    </source>
</evidence>
<evidence type="ECO:0000256" key="3">
    <source>
        <dbReference type="ARBA" id="ARBA00016937"/>
    </source>
</evidence>
<dbReference type="CDD" id="cd06144">
    <property type="entry name" value="REX4_like"/>
    <property type="match status" value="1"/>
</dbReference>
<dbReference type="EMBL" id="LS974621">
    <property type="protein sequence ID" value="CAG7877524.1"/>
    <property type="molecule type" value="Genomic_DNA"/>
</dbReference>
<evidence type="ECO:0000259" key="10">
    <source>
        <dbReference type="SMART" id="SM00479"/>
    </source>
</evidence>
<dbReference type="Pfam" id="PF13602">
    <property type="entry name" value="ADH_zinc_N_2"/>
    <property type="match status" value="1"/>
</dbReference>
<evidence type="ECO:0000259" key="11">
    <source>
        <dbReference type="SMART" id="SM00829"/>
    </source>
</evidence>
<dbReference type="InterPro" id="IPR013154">
    <property type="entry name" value="ADH-like_N"/>
</dbReference>
<dbReference type="InterPro" id="IPR037431">
    <property type="entry name" value="REX4_DEDDh_dom"/>
</dbReference>
<dbReference type="Gramene" id="A05p40450.2_BraZ1">
    <property type="protein sequence ID" value="A05p40450.2_BraZ1.CDS"/>
    <property type="gene ID" value="A05g40450.2_BraZ1"/>
</dbReference>
<organism evidence="13">
    <name type="scientific">Brassica campestris</name>
    <name type="common">Field mustard</name>
    <dbReference type="NCBI Taxonomy" id="3711"/>
    <lineage>
        <taxon>Eukaryota</taxon>
        <taxon>Viridiplantae</taxon>
        <taxon>Streptophyta</taxon>
        <taxon>Embryophyta</taxon>
        <taxon>Tracheophyta</taxon>
        <taxon>Spermatophyta</taxon>
        <taxon>Magnoliopsida</taxon>
        <taxon>eudicotyledons</taxon>
        <taxon>Gunneridae</taxon>
        <taxon>Pentapetalae</taxon>
        <taxon>rosids</taxon>
        <taxon>malvids</taxon>
        <taxon>Brassicales</taxon>
        <taxon>Brassicaceae</taxon>
        <taxon>Brassiceae</taxon>
        <taxon>Brassica</taxon>
    </lineage>
</organism>
<evidence type="ECO:0000256" key="1">
    <source>
        <dbReference type="ARBA" id="ARBA00004123"/>
    </source>
</evidence>
<dbReference type="PANTHER" id="PTHR43482:SF1">
    <property type="entry name" value="PROTEIN AST1-RELATED"/>
    <property type="match status" value="1"/>
</dbReference>
<gene>
    <name evidence="13" type="ORF">BRAA05T22256Z</name>
    <name evidence="12" type="ORF">BRAPAZ1V2_A05P40450.2</name>
</gene>
<dbReference type="InterPro" id="IPR036291">
    <property type="entry name" value="NAD(P)-bd_dom_sf"/>
</dbReference>
<dbReference type="FunFam" id="3.30.420.10:FF:000007">
    <property type="entry name" value="Interferon-stimulated exonuclease gene 20"/>
    <property type="match status" value="1"/>
</dbReference>
<keyword evidence="5" id="KW-0378">Hydrolase</keyword>
<dbReference type="CDD" id="cd05289">
    <property type="entry name" value="MDR_like_2"/>
    <property type="match status" value="1"/>
</dbReference>
<comment type="similarity">
    <text evidence="2">Belongs to the REXO4 family.</text>
</comment>
<dbReference type="Gene3D" id="3.90.180.10">
    <property type="entry name" value="Medium-chain alcohol dehydrogenases, catalytic domain"/>
    <property type="match status" value="1"/>
</dbReference>
<dbReference type="InterPro" id="IPR020843">
    <property type="entry name" value="ER"/>
</dbReference>
<dbReference type="InterPro" id="IPR052585">
    <property type="entry name" value="Lipid_raft_assoc_Zn_ADH"/>
</dbReference>
<evidence type="ECO:0000256" key="2">
    <source>
        <dbReference type="ARBA" id="ARBA00010489"/>
    </source>
</evidence>
<evidence type="ECO:0000256" key="7">
    <source>
        <dbReference type="ARBA" id="ARBA00023242"/>
    </source>
</evidence>
<sequence length="633" mass="70163">MSSDLKRKQKKKNPKPIQTNPNWSLLQQKLKSDSNNSGNRKSSNNDHSDDPRSILGKRKERPDSEVDAPKIYPLAPVNDDSSLTDEVAMDCEMVGVSQGTKSALGRVTLVNKWGNVLYDEFVRPVERVVDFRTHISGIRPRDLRKAKDFRVAQTKVAELIKGKILVGHALHNDLKVLLLTHPKKDIRDTAEYQPFLKDKTRKSLKHLASEFLGADIQNGEHCPIDDARAAMLLYQKNRREWERNVKDQTRMRLKQKKQEADLRIDEGEMRVMRSYRGNSIAGLVSHPARLSPLRSIFTGCRAVMLPRFGGPEVLELRENVPVPNLNPNEVLVRAKAVSINPLDCRIRAGYGRSVLQPHLPVVIGRDISGEVAAVGNSVKAFKVGQEVFGALHPTALRGTYTDYGILSEEELTEKPSSVSHVEASAIPFAALTAWRALKSNARILEGQRLLVFGGGAVGFAAIQLGVAFGCHVTASCVGQTKERILAAGAEQAVDYLTEDIEVAVKGKFDAVLDTIGRPETERIGINFLRKGGNYMTLQGEAASLTDRYGFVIGLPLATSLLAKKKIQYQYSHGIDYWWTYMRADPEGLAEIQRLVGAGKLKIPVEKTFPITEVVAAHEAKEKKLVPGKVVLEL</sequence>
<dbReference type="InterPro" id="IPR036397">
    <property type="entry name" value="RNaseH_sf"/>
</dbReference>
<protein>
    <recommendedName>
        <fullName evidence="3">RNA exonuclease 4</fullName>
    </recommendedName>
</protein>
<feature type="domain" description="Enoyl reductase (ER)" evidence="11">
    <location>
        <begin position="309"/>
        <end position="631"/>
    </location>
</feature>
<accession>A0A3P5YXM4</accession>
<keyword evidence="4" id="KW-0540">Nuclease</keyword>
<dbReference type="EMBL" id="LR031570">
    <property type="protein sequence ID" value="VDC72542.1"/>
    <property type="molecule type" value="Genomic_DNA"/>
</dbReference>
<comment type="subcellular location">
    <subcellularLocation>
        <location evidence="1">Nucleus</location>
    </subcellularLocation>
</comment>
<dbReference type="GO" id="GO:0008408">
    <property type="term" value="F:3'-5' exonuclease activity"/>
    <property type="evidence" value="ECO:0007669"/>
    <property type="project" value="InterPro"/>
</dbReference>
<feature type="compositionally biased region" description="Basic and acidic residues" evidence="9">
    <location>
        <begin position="43"/>
        <end position="52"/>
    </location>
</feature>
<dbReference type="Proteomes" id="UP000694005">
    <property type="component" value="Chromosome A05"/>
</dbReference>
<dbReference type="GO" id="GO:0006364">
    <property type="term" value="P:rRNA processing"/>
    <property type="evidence" value="ECO:0007669"/>
    <property type="project" value="InterPro"/>
</dbReference>
<reference evidence="13" key="1">
    <citation type="submission" date="2018-11" db="EMBL/GenBank/DDBJ databases">
        <authorList>
            <consortium name="Genoscope - CEA"/>
            <person name="William W."/>
        </authorList>
    </citation>
    <scope>NUCLEOTIDE SEQUENCE</scope>
</reference>
<dbReference type="Gene3D" id="3.30.420.10">
    <property type="entry name" value="Ribonuclease H-like superfamily/Ribonuclease H"/>
    <property type="match status" value="1"/>
</dbReference>
<dbReference type="SUPFAM" id="SSF51735">
    <property type="entry name" value="NAD(P)-binding Rossmann-fold domains"/>
    <property type="match status" value="1"/>
</dbReference>
<dbReference type="Gene3D" id="3.40.50.720">
    <property type="entry name" value="NAD(P)-binding Rossmann-like Domain"/>
    <property type="match status" value="1"/>
</dbReference>
<evidence type="ECO:0000256" key="4">
    <source>
        <dbReference type="ARBA" id="ARBA00022722"/>
    </source>
</evidence>
<dbReference type="GO" id="GO:0003676">
    <property type="term" value="F:nucleic acid binding"/>
    <property type="evidence" value="ECO:0007669"/>
    <property type="project" value="InterPro"/>
</dbReference>
<dbReference type="Pfam" id="PF08240">
    <property type="entry name" value="ADH_N"/>
    <property type="match status" value="1"/>
</dbReference>
<dbReference type="SUPFAM" id="SSF50129">
    <property type="entry name" value="GroES-like"/>
    <property type="match status" value="1"/>
</dbReference>
<evidence type="ECO:0000256" key="5">
    <source>
        <dbReference type="ARBA" id="ARBA00022801"/>
    </source>
</evidence>
<dbReference type="PANTHER" id="PTHR43482">
    <property type="entry name" value="PROTEIN AST1-RELATED"/>
    <property type="match status" value="1"/>
</dbReference>
<dbReference type="SMART" id="SM00479">
    <property type="entry name" value="EXOIII"/>
    <property type="match status" value="1"/>
</dbReference>
<evidence type="ECO:0000313" key="12">
    <source>
        <dbReference type="EMBL" id="CAG7877524.1"/>
    </source>
</evidence>
<keyword evidence="8" id="KW-0175">Coiled coil</keyword>
<feature type="domain" description="Exonuclease" evidence="10">
    <location>
        <begin position="85"/>
        <end position="243"/>
    </location>
</feature>
<evidence type="ECO:0000313" key="13">
    <source>
        <dbReference type="EMBL" id="VDC72542.1"/>
    </source>
</evidence>
<name>A0A3P5YXM4_BRACM</name>
<dbReference type="InterPro" id="IPR012337">
    <property type="entry name" value="RNaseH-like_sf"/>
</dbReference>
<dbReference type="Pfam" id="PF00929">
    <property type="entry name" value="RNase_T"/>
    <property type="match status" value="1"/>
</dbReference>
<dbReference type="AlphaFoldDB" id="A0A3P5YXM4"/>
<dbReference type="GO" id="GO:0016491">
    <property type="term" value="F:oxidoreductase activity"/>
    <property type="evidence" value="ECO:0007669"/>
    <property type="project" value="InterPro"/>
</dbReference>
<dbReference type="InterPro" id="IPR011032">
    <property type="entry name" value="GroES-like_sf"/>
</dbReference>
<evidence type="ECO:0000256" key="6">
    <source>
        <dbReference type="ARBA" id="ARBA00022839"/>
    </source>
</evidence>
<feature type="compositionally biased region" description="Low complexity" evidence="9">
    <location>
        <begin position="33"/>
        <end position="42"/>
    </location>
</feature>
<dbReference type="SMART" id="SM00829">
    <property type="entry name" value="PKS_ER"/>
    <property type="match status" value="1"/>
</dbReference>